<proteinExistence type="predicted"/>
<reference evidence="3" key="1">
    <citation type="submission" date="2022-11" db="UniProtKB">
        <authorList>
            <consortium name="WormBaseParasite"/>
        </authorList>
    </citation>
    <scope>IDENTIFICATION</scope>
</reference>
<evidence type="ECO:0000313" key="2">
    <source>
        <dbReference type="Proteomes" id="UP000887566"/>
    </source>
</evidence>
<dbReference type="Proteomes" id="UP000887566">
    <property type="component" value="Unplaced"/>
</dbReference>
<dbReference type="WBParaSite" id="PSAMB.scaffold445size50797.g5881.t1">
    <property type="protein sequence ID" value="PSAMB.scaffold445size50797.g5881.t1"/>
    <property type="gene ID" value="PSAMB.scaffold445size50797.g5881"/>
</dbReference>
<feature type="compositionally biased region" description="Basic and acidic residues" evidence="1">
    <location>
        <begin position="52"/>
        <end position="63"/>
    </location>
</feature>
<accession>A0A914WMC9</accession>
<dbReference type="AlphaFoldDB" id="A0A914WMC9"/>
<keyword evidence="2" id="KW-1185">Reference proteome</keyword>
<name>A0A914WMC9_9BILA</name>
<sequence>MDQTWTKSSCRDLVLHQSLASEGQKKVQKRDTNEGKTRYARAVGVARNTSGPDERVRPDRSTRAGDAQKTSQTTHVDVARPSLRRSSCLLMGLSGGKVVFRCHRDLQRAGRRHRLRRW</sequence>
<feature type="region of interest" description="Disordered" evidence="1">
    <location>
        <begin position="44"/>
        <end position="79"/>
    </location>
</feature>
<evidence type="ECO:0000256" key="1">
    <source>
        <dbReference type="SAM" id="MobiDB-lite"/>
    </source>
</evidence>
<evidence type="ECO:0000313" key="3">
    <source>
        <dbReference type="WBParaSite" id="PSAMB.scaffold445size50797.g5881.t1"/>
    </source>
</evidence>
<organism evidence="2 3">
    <name type="scientific">Plectus sambesii</name>
    <dbReference type="NCBI Taxonomy" id="2011161"/>
    <lineage>
        <taxon>Eukaryota</taxon>
        <taxon>Metazoa</taxon>
        <taxon>Ecdysozoa</taxon>
        <taxon>Nematoda</taxon>
        <taxon>Chromadorea</taxon>
        <taxon>Plectida</taxon>
        <taxon>Plectina</taxon>
        <taxon>Plectoidea</taxon>
        <taxon>Plectidae</taxon>
        <taxon>Plectus</taxon>
    </lineage>
</organism>
<protein>
    <submittedName>
        <fullName evidence="3">Uncharacterized protein</fullName>
    </submittedName>
</protein>